<dbReference type="AlphaFoldDB" id="A0A261F9G4"/>
<dbReference type="Proteomes" id="UP000228976">
    <property type="component" value="Unassembled WGS sequence"/>
</dbReference>
<comment type="caution">
    <text evidence="1">The sequence shown here is derived from an EMBL/GenBank/DDBJ whole genome shotgun (WGS) entry which is preliminary data.</text>
</comment>
<proteinExistence type="predicted"/>
<evidence type="ECO:0000313" key="1">
    <source>
        <dbReference type="EMBL" id="OZG55724.1"/>
    </source>
</evidence>
<dbReference type="OrthoDB" id="4499611at2"/>
<name>A0A261F9G4_9BIFI</name>
<accession>A0A261F9G4</accession>
<evidence type="ECO:0000313" key="2">
    <source>
        <dbReference type="Proteomes" id="UP000228976"/>
    </source>
</evidence>
<organism evidence="1 2">
    <name type="scientific">Aeriscardovia aeriphila</name>
    <dbReference type="NCBI Taxonomy" id="218139"/>
    <lineage>
        <taxon>Bacteria</taxon>
        <taxon>Bacillati</taxon>
        <taxon>Actinomycetota</taxon>
        <taxon>Actinomycetes</taxon>
        <taxon>Bifidobacteriales</taxon>
        <taxon>Bifidobacteriaceae</taxon>
        <taxon>Aeriscardovia</taxon>
    </lineage>
</organism>
<reference evidence="1 2" key="1">
    <citation type="journal article" date="2017" name="BMC Genomics">
        <title>Comparative genomic and phylogenomic analyses of the Bifidobacteriaceae family.</title>
        <authorList>
            <person name="Lugli G.A."/>
            <person name="Milani C."/>
            <person name="Turroni F."/>
            <person name="Duranti S."/>
            <person name="Mancabelli L."/>
            <person name="Mangifesta M."/>
            <person name="Ferrario C."/>
            <person name="Modesto M."/>
            <person name="Mattarelli P."/>
            <person name="Jiri K."/>
            <person name="van Sinderen D."/>
            <person name="Ventura M."/>
        </authorList>
    </citation>
    <scope>NUCLEOTIDE SEQUENCE [LARGE SCALE GENOMIC DNA]</scope>
    <source>
        <strain evidence="1 2">LMG 21773</strain>
    </source>
</reference>
<sequence>MGRVKRKVFLHGTKRNPQLTLAQAASAVGAESKLGVRFTDSQDAWIDESLVVELQKNKVKFSREDMVFITRDKSGQIIWLERGNDTAGLKHMSKHEGGTSHIEQFMRRFHVSEQEVPGLLRDVISRGSLISERVEIRHGRESLEKIYRFQGKDLVLAGIGSNGFIVSMYPISRKV</sequence>
<dbReference type="EMBL" id="MWWU01000002">
    <property type="protein sequence ID" value="OZG55724.1"/>
    <property type="molecule type" value="Genomic_DNA"/>
</dbReference>
<protein>
    <submittedName>
        <fullName evidence="1">Toxin</fullName>
    </submittedName>
</protein>
<gene>
    <name evidence="1" type="ORF">AEAE_0212</name>
</gene>
<keyword evidence="2" id="KW-1185">Reference proteome</keyword>
<dbReference type="RefSeq" id="WP_094689345.1">
    <property type="nucleotide sequence ID" value="NZ_JACBYZ010000001.1"/>
</dbReference>